<dbReference type="Gene3D" id="1.10.238.10">
    <property type="entry name" value="EF-hand"/>
    <property type="match status" value="1"/>
</dbReference>
<feature type="compositionally biased region" description="Polar residues" evidence="1">
    <location>
        <begin position="105"/>
        <end position="119"/>
    </location>
</feature>
<feature type="region of interest" description="Disordered" evidence="1">
    <location>
        <begin position="252"/>
        <end position="298"/>
    </location>
</feature>
<name>A0A439CQZ3_9PEZI</name>
<feature type="region of interest" description="Disordered" evidence="1">
    <location>
        <begin position="467"/>
        <end position="536"/>
    </location>
</feature>
<feature type="compositionally biased region" description="Polar residues" evidence="1">
    <location>
        <begin position="11"/>
        <end position="21"/>
    </location>
</feature>
<dbReference type="InterPro" id="IPR000261">
    <property type="entry name" value="EH_dom"/>
</dbReference>
<evidence type="ECO:0000313" key="3">
    <source>
        <dbReference type="EMBL" id="RWA04584.1"/>
    </source>
</evidence>
<dbReference type="EMBL" id="RYZI01000545">
    <property type="protein sequence ID" value="RWA04584.1"/>
    <property type="molecule type" value="Genomic_DNA"/>
</dbReference>
<feature type="compositionally biased region" description="Low complexity" evidence="1">
    <location>
        <begin position="391"/>
        <end position="412"/>
    </location>
</feature>
<feature type="region of interest" description="Disordered" evidence="1">
    <location>
        <begin position="383"/>
        <end position="442"/>
    </location>
</feature>
<dbReference type="SUPFAM" id="SSF47473">
    <property type="entry name" value="EF-hand"/>
    <property type="match status" value="1"/>
</dbReference>
<dbReference type="Proteomes" id="UP000286045">
    <property type="component" value="Unassembled WGS sequence"/>
</dbReference>
<dbReference type="CDD" id="cd00052">
    <property type="entry name" value="EH"/>
    <property type="match status" value="1"/>
</dbReference>
<dbReference type="PROSITE" id="PS50031">
    <property type="entry name" value="EH"/>
    <property type="match status" value="1"/>
</dbReference>
<feature type="region of interest" description="Disordered" evidence="1">
    <location>
        <begin position="44"/>
        <end position="130"/>
    </location>
</feature>
<dbReference type="AlphaFoldDB" id="A0A439CQZ3"/>
<dbReference type="InterPro" id="IPR011992">
    <property type="entry name" value="EF-hand-dom_pair"/>
</dbReference>
<reference evidence="3 4" key="1">
    <citation type="submission" date="2018-12" db="EMBL/GenBank/DDBJ databases">
        <title>Draft genome sequence of Xylaria grammica IHI A82.</title>
        <authorList>
            <person name="Buettner E."/>
            <person name="Kellner H."/>
        </authorList>
    </citation>
    <scope>NUCLEOTIDE SEQUENCE [LARGE SCALE GENOMIC DNA]</scope>
    <source>
        <strain evidence="3 4">IHI A82</strain>
    </source>
</reference>
<dbReference type="STRING" id="363999.A0A439CQZ3"/>
<protein>
    <recommendedName>
        <fullName evidence="2">EH domain-containing protein</fullName>
    </recommendedName>
</protein>
<evidence type="ECO:0000256" key="1">
    <source>
        <dbReference type="SAM" id="MobiDB-lite"/>
    </source>
</evidence>
<feature type="region of interest" description="Disordered" evidence="1">
    <location>
        <begin position="1"/>
        <end position="29"/>
    </location>
</feature>
<feature type="compositionally biased region" description="Polar residues" evidence="1">
    <location>
        <begin position="44"/>
        <end position="56"/>
    </location>
</feature>
<feature type="compositionally biased region" description="Basic residues" evidence="1">
    <location>
        <begin position="509"/>
        <end position="533"/>
    </location>
</feature>
<dbReference type="SMART" id="SM00027">
    <property type="entry name" value="EH"/>
    <property type="match status" value="1"/>
</dbReference>
<evidence type="ECO:0000259" key="2">
    <source>
        <dbReference type="PROSITE" id="PS50031"/>
    </source>
</evidence>
<organism evidence="3 4">
    <name type="scientific">Xylaria grammica</name>
    <dbReference type="NCBI Taxonomy" id="363999"/>
    <lineage>
        <taxon>Eukaryota</taxon>
        <taxon>Fungi</taxon>
        <taxon>Dikarya</taxon>
        <taxon>Ascomycota</taxon>
        <taxon>Pezizomycotina</taxon>
        <taxon>Sordariomycetes</taxon>
        <taxon>Xylariomycetidae</taxon>
        <taxon>Xylariales</taxon>
        <taxon>Xylariaceae</taxon>
        <taxon>Xylaria</taxon>
    </lineage>
</organism>
<feature type="domain" description="EH" evidence="2">
    <location>
        <begin position="542"/>
        <end position="647"/>
    </location>
</feature>
<accession>A0A439CQZ3</accession>
<feature type="compositionally biased region" description="Pro residues" evidence="1">
    <location>
        <begin position="474"/>
        <end position="483"/>
    </location>
</feature>
<feature type="region of interest" description="Disordered" evidence="1">
    <location>
        <begin position="206"/>
        <end position="240"/>
    </location>
</feature>
<keyword evidence="4" id="KW-1185">Reference proteome</keyword>
<sequence length="654" mass="70486">MSMGDRRQSYEPMNSAGTPNHSNHDDATYNTALRGAFLAFQKTATNRTITGPSTPASGRDTGNGNGNGALMAATSASRDHSVAYSPPISRQTSGGNRAPDRNRRSFPQHQPTMGRSNPLTPAKPATGYPRSPSLIAATIAASRSTSPKTAPSVQVNVHQSAQELYKGNAGDDSTIISGAEIDLTTDSSSIGPTNALVSLFERKEDETGLVKKRSALSSGKMEPRAGLRPMTPPRTMSPVVAYDTSPSILASSFTREKTALPSPSRGRHTARAKSPLQDAGRPSESKNQRPPTPPARIRVDAELPISISIPNSKRTTQTVTLPQRAISQTNSLILSPQPIRTSSQKIVANLSDTSATSTQPLMQFVPQSQMHTSMKTMPLITSSAGEKSTGSLVRRSSSLSSNDTFVSASSAPSPQPDSPRKSPRRPTPPVHTVSLIPPSRPLAVQSAPNLPLDSLTNAIVAGSLASARATPSIAKPPTPPPRKQMPHIRQTLRLPRAKSEEEVTGVRSQYKKKPLSKLSSRKKHSHHEGARKRWREEITTGERQRYEGVWASNRGLLLDSPNAVANGLRDIDTSQLVANVVVRDIWVRSRLPSDELAEVWDLVDTQGKGALDRPQFVVGMWLIDQRLRGRKIPRKVSDSVWGSAKGVRVPAPKQ</sequence>
<proteinExistence type="predicted"/>
<dbReference type="Pfam" id="PF12763">
    <property type="entry name" value="EH"/>
    <property type="match status" value="1"/>
</dbReference>
<comment type="caution">
    <text evidence="3">The sequence shown here is derived from an EMBL/GenBank/DDBJ whole genome shotgun (WGS) entry which is preliminary data.</text>
</comment>
<gene>
    <name evidence="3" type="ORF">EKO27_g10518</name>
</gene>
<evidence type="ECO:0000313" key="4">
    <source>
        <dbReference type="Proteomes" id="UP000286045"/>
    </source>
</evidence>